<dbReference type="STRING" id="1844972.A7K91_23190"/>
<evidence type="ECO:0000256" key="3">
    <source>
        <dbReference type="ARBA" id="ARBA00023125"/>
    </source>
</evidence>
<dbReference type="PANTHER" id="PTHR30126">
    <property type="entry name" value="HTH-TYPE TRANSCRIPTIONAL REGULATOR"/>
    <property type="match status" value="1"/>
</dbReference>
<dbReference type="InterPro" id="IPR036390">
    <property type="entry name" value="WH_DNA-bd_sf"/>
</dbReference>
<dbReference type="InterPro" id="IPR005119">
    <property type="entry name" value="LysR_subst-bd"/>
</dbReference>
<comment type="similarity">
    <text evidence="1">Belongs to the LysR transcriptional regulatory family.</text>
</comment>
<reference evidence="6" key="1">
    <citation type="submission" date="2016-05" db="EMBL/GenBank/DDBJ databases">
        <title>Paenibacillus oryzae. sp. nov., isolated from the rice root.</title>
        <authorList>
            <person name="Zhang J."/>
            <person name="Zhang X."/>
        </authorList>
    </citation>
    <scope>NUCLEOTIDE SEQUENCE [LARGE SCALE GENOMIC DNA]</scope>
    <source>
        <strain evidence="6">1DrF-4</strain>
    </source>
</reference>
<sequence length="298" mass="33287">MNFIKLDILVLLHQHKKITAVADALGVKQPTVTFHLKSLEELYGVPLFEVYGGKYELTRAGQALLHYARKIRALGLEAGRVMAEQRSPERGVFHIGASYVAGTYLLPAWMHYYRSIYPEVELRLTIRTAPVIRQLLEERHLDVGFIAATGAAGSDGLRTEAICEDRLVVAFSADHPLAGRNGKLEPEELACHPFLLHGVQSTTRELTEHWANEHGIRFHNGMELDSLETIKRSLLLGGSITFISHMAIAEEVTSGKLAYADLPSHSAPPRMIYACYHPQRWMSPQMKAFLQLVREAGA</sequence>
<keyword evidence="3" id="KW-0238">DNA-binding</keyword>
<dbReference type="SUPFAM" id="SSF46785">
    <property type="entry name" value="Winged helix' DNA-binding domain"/>
    <property type="match status" value="1"/>
</dbReference>
<keyword evidence="7" id="KW-1185">Reference proteome</keyword>
<accession>A0A1A5YBP6</accession>
<dbReference type="Pfam" id="PF03466">
    <property type="entry name" value="LysR_substrate"/>
    <property type="match status" value="1"/>
</dbReference>
<keyword evidence="2" id="KW-0805">Transcription regulation</keyword>
<dbReference type="InterPro" id="IPR000847">
    <property type="entry name" value="LysR_HTH_N"/>
</dbReference>
<feature type="domain" description="HTH lysR-type" evidence="5">
    <location>
        <begin position="1"/>
        <end position="58"/>
    </location>
</feature>
<dbReference type="AlphaFoldDB" id="A0A1A5YBP6"/>
<dbReference type="SUPFAM" id="SSF53850">
    <property type="entry name" value="Periplasmic binding protein-like II"/>
    <property type="match status" value="1"/>
</dbReference>
<dbReference type="EMBL" id="LYPA01000075">
    <property type="protein sequence ID" value="OBR63023.1"/>
    <property type="molecule type" value="Genomic_DNA"/>
</dbReference>
<dbReference type="RefSeq" id="WP_068686600.1">
    <property type="nucleotide sequence ID" value="NZ_LYPA01000075.1"/>
</dbReference>
<protein>
    <recommendedName>
        <fullName evidence="5">HTH lysR-type domain-containing protein</fullName>
    </recommendedName>
</protein>
<evidence type="ECO:0000259" key="5">
    <source>
        <dbReference type="PROSITE" id="PS50931"/>
    </source>
</evidence>
<evidence type="ECO:0000256" key="4">
    <source>
        <dbReference type="ARBA" id="ARBA00023163"/>
    </source>
</evidence>
<name>A0A1A5YBP6_9BACL</name>
<dbReference type="Gene3D" id="3.40.190.290">
    <property type="match status" value="1"/>
</dbReference>
<dbReference type="CDD" id="cd00090">
    <property type="entry name" value="HTH_ARSR"/>
    <property type="match status" value="1"/>
</dbReference>
<dbReference type="InterPro" id="IPR036388">
    <property type="entry name" value="WH-like_DNA-bd_sf"/>
</dbReference>
<keyword evidence="4" id="KW-0804">Transcription</keyword>
<comment type="caution">
    <text evidence="6">The sequence shown here is derived from an EMBL/GenBank/DDBJ whole genome shotgun (WGS) entry which is preliminary data.</text>
</comment>
<dbReference type="PANTHER" id="PTHR30126:SF39">
    <property type="entry name" value="HTH-TYPE TRANSCRIPTIONAL REGULATOR CYSL"/>
    <property type="match status" value="1"/>
</dbReference>
<dbReference type="GO" id="GO:0003700">
    <property type="term" value="F:DNA-binding transcription factor activity"/>
    <property type="evidence" value="ECO:0007669"/>
    <property type="project" value="InterPro"/>
</dbReference>
<evidence type="ECO:0000256" key="1">
    <source>
        <dbReference type="ARBA" id="ARBA00009437"/>
    </source>
</evidence>
<dbReference type="Proteomes" id="UP000092024">
    <property type="component" value="Unassembled WGS sequence"/>
</dbReference>
<dbReference type="GO" id="GO:0000976">
    <property type="term" value="F:transcription cis-regulatory region binding"/>
    <property type="evidence" value="ECO:0007669"/>
    <property type="project" value="TreeGrafter"/>
</dbReference>
<proteinExistence type="inferred from homology"/>
<dbReference type="PROSITE" id="PS50931">
    <property type="entry name" value="HTH_LYSR"/>
    <property type="match status" value="1"/>
</dbReference>
<evidence type="ECO:0000313" key="6">
    <source>
        <dbReference type="EMBL" id="OBR63023.1"/>
    </source>
</evidence>
<dbReference type="Pfam" id="PF00126">
    <property type="entry name" value="HTH_1"/>
    <property type="match status" value="1"/>
</dbReference>
<dbReference type="InterPro" id="IPR011991">
    <property type="entry name" value="ArsR-like_HTH"/>
</dbReference>
<evidence type="ECO:0000256" key="2">
    <source>
        <dbReference type="ARBA" id="ARBA00023015"/>
    </source>
</evidence>
<evidence type="ECO:0000313" key="7">
    <source>
        <dbReference type="Proteomes" id="UP000092024"/>
    </source>
</evidence>
<gene>
    <name evidence="6" type="ORF">A7K91_23190</name>
</gene>
<organism evidence="6 7">
    <name type="scientific">Paenibacillus oryzae</name>
    <dbReference type="NCBI Taxonomy" id="1844972"/>
    <lineage>
        <taxon>Bacteria</taxon>
        <taxon>Bacillati</taxon>
        <taxon>Bacillota</taxon>
        <taxon>Bacilli</taxon>
        <taxon>Bacillales</taxon>
        <taxon>Paenibacillaceae</taxon>
        <taxon>Paenibacillus</taxon>
    </lineage>
</organism>
<dbReference type="Gene3D" id="1.10.10.10">
    <property type="entry name" value="Winged helix-like DNA-binding domain superfamily/Winged helix DNA-binding domain"/>
    <property type="match status" value="1"/>
</dbReference>
<dbReference type="OrthoDB" id="9785745at2"/>